<accession>A0ABP0FZ45</accession>
<keyword evidence="2" id="KW-1185">Reference proteome</keyword>
<comment type="caution">
    <text evidence="1">The sequence shown here is derived from an EMBL/GenBank/DDBJ whole genome shotgun (WGS) entry which is preliminary data.</text>
</comment>
<sequence>MIVSSSCNDLLDGWKQPGVPDREVVKALAVVFAVTQRASLHGQQHAAYSFCYNLPAVSSETNLQFLHWCAQRQVTITAVMSLSELLHLPIAIPNIGRLFDEDQLEKLFNAIQCGSNISLKSMGRDAQTLYEDICFHLY</sequence>
<evidence type="ECO:0000313" key="2">
    <source>
        <dbReference type="Proteomes" id="UP001642483"/>
    </source>
</evidence>
<gene>
    <name evidence="1" type="ORF">CVLEPA_LOCUS15965</name>
</gene>
<dbReference type="EMBL" id="CAWYQH010000098">
    <property type="protein sequence ID" value="CAK8684857.1"/>
    <property type="molecule type" value="Genomic_DNA"/>
</dbReference>
<evidence type="ECO:0000313" key="1">
    <source>
        <dbReference type="EMBL" id="CAK8684857.1"/>
    </source>
</evidence>
<reference evidence="1 2" key="1">
    <citation type="submission" date="2024-02" db="EMBL/GenBank/DDBJ databases">
        <authorList>
            <person name="Daric V."/>
            <person name="Darras S."/>
        </authorList>
    </citation>
    <scope>NUCLEOTIDE SEQUENCE [LARGE SCALE GENOMIC DNA]</scope>
</reference>
<name>A0ABP0FZ45_CLALP</name>
<proteinExistence type="predicted"/>
<dbReference type="Proteomes" id="UP001642483">
    <property type="component" value="Unassembled WGS sequence"/>
</dbReference>
<organism evidence="1 2">
    <name type="scientific">Clavelina lepadiformis</name>
    <name type="common">Light-bulb sea squirt</name>
    <name type="synonym">Ascidia lepadiformis</name>
    <dbReference type="NCBI Taxonomy" id="159417"/>
    <lineage>
        <taxon>Eukaryota</taxon>
        <taxon>Metazoa</taxon>
        <taxon>Chordata</taxon>
        <taxon>Tunicata</taxon>
        <taxon>Ascidiacea</taxon>
        <taxon>Aplousobranchia</taxon>
        <taxon>Clavelinidae</taxon>
        <taxon>Clavelina</taxon>
    </lineage>
</organism>
<protein>
    <submittedName>
        <fullName evidence="1">Uncharacterized protein</fullName>
    </submittedName>
</protein>